<name>A0A150JYD8_HEYCO</name>
<dbReference type="EMBL" id="LQYI01000133">
    <property type="protein sequence ID" value="KYC62058.1"/>
    <property type="molecule type" value="Genomic_DNA"/>
</dbReference>
<feature type="transmembrane region" description="Helical" evidence="1">
    <location>
        <begin position="6"/>
        <end position="24"/>
    </location>
</feature>
<keyword evidence="1" id="KW-0812">Transmembrane</keyword>
<proteinExistence type="predicted"/>
<dbReference type="Proteomes" id="UP000075304">
    <property type="component" value="Unassembled WGS sequence"/>
</dbReference>
<reference evidence="2 3" key="1">
    <citation type="submission" date="2016-01" db="EMBL/GenBank/DDBJ databases">
        <title>Genome Sequences of Twelve Sporeforming Bacillus Species Isolated from Foods.</title>
        <authorList>
            <person name="Berendsen E.M."/>
            <person name="Wells-Bennik M.H."/>
            <person name="Krawcyk A.O."/>
            <person name="De Jong A."/>
            <person name="Holsappel S."/>
            <person name="Eijlander R.T."/>
            <person name="Kuipers O.P."/>
        </authorList>
    </citation>
    <scope>NUCLEOTIDE SEQUENCE [LARGE SCALE GENOMIC DNA]</scope>
    <source>
        <strain evidence="2 3">B4099</strain>
    </source>
</reference>
<gene>
    <name evidence="2" type="ORF">B4099_3555</name>
</gene>
<organism evidence="2 3">
    <name type="scientific">Heyndrickxia coagulans</name>
    <name type="common">Weizmannia coagulans</name>
    <dbReference type="NCBI Taxonomy" id="1398"/>
    <lineage>
        <taxon>Bacteria</taxon>
        <taxon>Bacillati</taxon>
        <taxon>Bacillota</taxon>
        <taxon>Bacilli</taxon>
        <taxon>Bacillales</taxon>
        <taxon>Bacillaceae</taxon>
        <taxon>Heyndrickxia</taxon>
    </lineage>
</organism>
<evidence type="ECO:0000313" key="2">
    <source>
        <dbReference type="EMBL" id="KYC62058.1"/>
    </source>
</evidence>
<evidence type="ECO:0000256" key="1">
    <source>
        <dbReference type="SAM" id="Phobius"/>
    </source>
</evidence>
<comment type="caution">
    <text evidence="2">The sequence shown here is derived from an EMBL/GenBank/DDBJ whole genome shotgun (WGS) entry which is preliminary data.</text>
</comment>
<dbReference type="AlphaFoldDB" id="A0A150JYD8"/>
<sequence>MTRRETGGYCYIFFLNVACCHIYLKKAPRGRAYGFRALFAHMGAFSHQCI</sequence>
<keyword evidence="1" id="KW-1133">Transmembrane helix</keyword>
<evidence type="ECO:0000313" key="3">
    <source>
        <dbReference type="Proteomes" id="UP000075304"/>
    </source>
</evidence>
<keyword evidence="1" id="KW-0472">Membrane</keyword>
<protein>
    <submittedName>
        <fullName evidence="2">Uncharacterized protein</fullName>
    </submittedName>
</protein>
<accession>A0A150JYD8</accession>